<dbReference type="AlphaFoldDB" id="A0A3N3E0H4"/>
<dbReference type="PANTHER" id="PTHR42770">
    <property type="entry name" value="AMINO ACID TRANSPORTER-RELATED"/>
    <property type="match status" value="1"/>
</dbReference>
<keyword evidence="3" id="KW-1003">Cell membrane</keyword>
<dbReference type="InterPro" id="IPR002293">
    <property type="entry name" value="AA/rel_permease1"/>
</dbReference>
<evidence type="ECO:0000256" key="4">
    <source>
        <dbReference type="ARBA" id="ARBA00022692"/>
    </source>
</evidence>
<keyword evidence="6 7" id="KW-0472">Membrane</keyword>
<feature type="transmembrane region" description="Helical" evidence="7">
    <location>
        <begin position="152"/>
        <end position="174"/>
    </location>
</feature>
<comment type="caution">
    <text evidence="8">The sequence shown here is derived from an EMBL/GenBank/DDBJ whole genome shotgun (WGS) entry which is preliminary data.</text>
</comment>
<evidence type="ECO:0000256" key="7">
    <source>
        <dbReference type="SAM" id="Phobius"/>
    </source>
</evidence>
<comment type="subcellular location">
    <subcellularLocation>
        <location evidence="1">Cell membrane</location>
        <topology evidence="1">Multi-pass membrane protein</topology>
    </subcellularLocation>
</comment>
<feature type="transmembrane region" description="Helical" evidence="7">
    <location>
        <begin position="443"/>
        <end position="460"/>
    </location>
</feature>
<feature type="transmembrane region" description="Helical" evidence="7">
    <location>
        <begin position="362"/>
        <end position="386"/>
    </location>
</feature>
<feature type="transmembrane region" description="Helical" evidence="7">
    <location>
        <begin position="337"/>
        <end position="356"/>
    </location>
</feature>
<dbReference type="GO" id="GO:0005886">
    <property type="term" value="C:plasma membrane"/>
    <property type="evidence" value="ECO:0007669"/>
    <property type="project" value="UniProtKB-SubCell"/>
</dbReference>
<evidence type="ECO:0000256" key="1">
    <source>
        <dbReference type="ARBA" id="ARBA00004651"/>
    </source>
</evidence>
<dbReference type="EMBL" id="RKIK01000024">
    <property type="protein sequence ID" value="ROV60255.1"/>
    <property type="molecule type" value="Genomic_DNA"/>
</dbReference>
<feature type="transmembrane region" description="Helical" evidence="7">
    <location>
        <begin position="12"/>
        <end position="32"/>
    </location>
</feature>
<feature type="transmembrane region" description="Helical" evidence="7">
    <location>
        <begin position="194"/>
        <end position="213"/>
    </location>
</feature>
<dbReference type="GO" id="GO:0022857">
    <property type="term" value="F:transmembrane transporter activity"/>
    <property type="evidence" value="ECO:0007669"/>
    <property type="project" value="InterPro"/>
</dbReference>
<dbReference type="PANTHER" id="PTHR42770:SF15">
    <property type="entry name" value="GLUTAMATE_GAMMA-AMINOBUTYRATE ANTIPORTER-RELATED"/>
    <property type="match status" value="1"/>
</dbReference>
<evidence type="ECO:0000313" key="9">
    <source>
        <dbReference type="Proteomes" id="UP000278792"/>
    </source>
</evidence>
<dbReference type="Gene3D" id="1.20.1740.10">
    <property type="entry name" value="Amino acid/polyamine transporter I"/>
    <property type="match status" value="1"/>
</dbReference>
<reference evidence="8 9" key="1">
    <citation type="submission" date="2018-11" db="EMBL/GenBank/DDBJ databases">
        <title>Vibrio ponticus strain CAIM 1751 pathogenic for the snapper Lutjanus guttatus.</title>
        <authorList>
            <person name="Soto-Rodriguez S."/>
            <person name="Lozano-Olvera R."/>
            <person name="Gomez-Gil B."/>
        </authorList>
    </citation>
    <scope>NUCLEOTIDE SEQUENCE [LARGE SCALE GENOMIC DNA]</scope>
    <source>
        <strain evidence="8 9">CAIM 1751</strain>
    </source>
</reference>
<dbReference type="RefSeq" id="WP_123781980.1">
    <property type="nucleotide sequence ID" value="NZ_RKIK01000024.1"/>
</dbReference>
<feature type="transmembrane region" description="Helical" evidence="7">
    <location>
        <begin position="121"/>
        <end position="140"/>
    </location>
</feature>
<evidence type="ECO:0000313" key="8">
    <source>
        <dbReference type="EMBL" id="ROV60255.1"/>
    </source>
</evidence>
<feature type="transmembrane region" description="Helical" evidence="7">
    <location>
        <begin position="282"/>
        <end position="303"/>
    </location>
</feature>
<evidence type="ECO:0000256" key="2">
    <source>
        <dbReference type="ARBA" id="ARBA00022448"/>
    </source>
</evidence>
<proteinExistence type="predicted"/>
<dbReference type="PIRSF" id="PIRSF006060">
    <property type="entry name" value="AA_transporter"/>
    <property type="match status" value="1"/>
</dbReference>
<evidence type="ECO:0000256" key="6">
    <source>
        <dbReference type="ARBA" id="ARBA00023136"/>
    </source>
</evidence>
<organism evidence="8 9">
    <name type="scientific">Vibrio ponticus</name>
    <dbReference type="NCBI Taxonomy" id="265668"/>
    <lineage>
        <taxon>Bacteria</taxon>
        <taxon>Pseudomonadati</taxon>
        <taxon>Pseudomonadota</taxon>
        <taxon>Gammaproteobacteria</taxon>
        <taxon>Vibrionales</taxon>
        <taxon>Vibrionaceae</taxon>
        <taxon>Vibrio</taxon>
    </lineage>
</organism>
<keyword evidence="5 7" id="KW-1133">Transmembrane helix</keyword>
<evidence type="ECO:0000256" key="5">
    <source>
        <dbReference type="ARBA" id="ARBA00022989"/>
    </source>
</evidence>
<accession>A0A3N3E0H4</accession>
<gene>
    <name evidence="8" type="ORF">EGH82_10055</name>
</gene>
<dbReference type="Pfam" id="PF13520">
    <property type="entry name" value="AA_permease_2"/>
    <property type="match status" value="1"/>
</dbReference>
<name>A0A3N3E0H4_9VIBR</name>
<evidence type="ECO:0000256" key="3">
    <source>
        <dbReference type="ARBA" id="ARBA00022475"/>
    </source>
</evidence>
<dbReference type="InterPro" id="IPR050367">
    <property type="entry name" value="APC_superfamily"/>
</dbReference>
<feature type="transmembrane region" description="Helical" evidence="7">
    <location>
        <begin position="81"/>
        <end position="101"/>
    </location>
</feature>
<feature type="transmembrane region" description="Helical" evidence="7">
    <location>
        <begin position="406"/>
        <end position="428"/>
    </location>
</feature>
<keyword evidence="2" id="KW-0813">Transport</keyword>
<protein>
    <submittedName>
        <fullName evidence="8">Amino acid permease</fullName>
    </submittedName>
</protein>
<keyword evidence="4 7" id="KW-0812">Transmembrane</keyword>
<feature type="transmembrane region" description="Helical" evidence="7">
    <location>
        <begin position="234"/>
        <end position="256"/>
    </location>
</feature>
<feature type="transmembrane region" description="Helical" evidence="7">
    <location>
        <begin position="38"/>
        <end position="60"/>
    </location>
</feature>
<dbReference type="Proteomes" id="UP000278792">
    <property type="component" value="Unassembled WGS sequence"/>
</dbReference>
<sequence length="481" mass="52171">MSENKNLMGTKEAVFMAVAAVLALRSIPMVAGYGPSAIAIWLVAALFMIIPLSMVCGELATGWPKDGGIFVWVKEAFGARVGWVSTVCFLFSCVVFFPLMLQFGFAAVSGNLLSPEIAENKVFIGVGSAVIFWVLTLINMRGLKFTNIVNSLSVYLGIFIPAAIIGLVAIYWLMSGRPMQTDYVSETASFIPDFSKLSNIVLASSAMFAFAGLEVTGMVAGRMKNPQRDFPRSMIIASLLIVGIYTLATIAINTIFPANQLNVVSGISQSIDFASKELGVPWLSGVIGGCLFFGAIGQINSWLVGPIYMFQEAATEAKILAPNSIAVKMHPVHDTPYMAMIIQAILVTIMCFSSFLSESLEGAYWILSAMTTVCYFVPYLLMFSAYMVLRKTRMDVHRSFEIPGKVLPYVISGMGLASIIFAIAILFIPPEGIEMGNFWLDTAQIFGGAAVAIIFSVVLYNRGQKRNSSPEHALAQEKINA</sequence>